<feature type="compositionally biased region" description="Basic and acidic residues" evidence="5">
    <location>
        <begin position="246"/>
        <end position="256"/>
    </location>
</feature>
<dbReference type="GO" id="GO:0003723">
    <property type="term" value="F:RNA binding"/>
    <property type="evidence" value="ECO:0007669"/>
    <property type="project" value="TreeGrafter"/>
</dbReference>
<dbReference type="GO" id="GO:0003735">
    <property type="term" value="F:structural constituent of ribosome"/>
    <property type="evidence" value="ECO:0007669"/>
    <property type="project" value="InterPro"/>
</dbReference>
<dbReference type="PANTHER" id="PTHR11722:SF0">
    <property type="entry name" value="LARGE RIBOSOMAL SUBUNIT PROTEIN EL13"/>
    <property type="match status" value="1"/>
</dbReference>
<dbReference type="FunFam" id="1.20.5.110:FF:000003">
    <property type="entry name" value="60S ribosomal protein L13"/>
    <property type="match status" value="1"/>
</dbReference>
<dbReference type="PANTHER" id="PTHR11722">
    <property type="entry name" value="60S RIBOSOMAL PROTEIN L13"/>
    <property type="match status" value="1"/>
</dbReference>
<organism evidence="6 7">
    <name type="scientific">Hevea brasiliensis</name>
    <name type="common">Para rubber tree</name>
    <name type="synonym">Siphonia brasiliensis</name>
    <dbReference type="NCBI Taxonomy" id="3981"/>
    <lineage>
        <taxon>Eukaryota</taxon>
        <taxon>Viridiplantae</taxon>
        <taxon>Streptophyta</taxon>
        <taxon>Embryophyta</taxon>
        <taxon>Tracheophyta</taxon>
        <taxon>Spermatophyta</taxon>
        <taxon>Magnoliopsida</taxon>
        <taxon>eudicotyledons</taxon>
        <taxon>Gunneridae</taxon>
        <taxon>Pentapetalae</taxon>
        <taxon>rosids</taxon>
        <taxon>fabids</taxon>
        <taxon>Malpighiales</taxon>
        <taxon>Euphorbiaceae</taxon>
        <taxon>Crotonoideae</taxon>
        <taxon>Micrandreae</taxon>
        <taxon>Hevea</taxon>
    </lineage>
</organism>
<dbReference type="Pfam" id="PF01294">
    <property type="entry name" value="Ribosomal_L13e"/>
    <property type="match status" value="1"/>
</dbReference>
<evidence type="ECO:0000313" key="6">
    <source>
        <dbReference type="EMBL" id="KAF2293783.1"/>
    </source>
</evidence>
<evidence type="ECO:0000256" key="3">
    <source>
        <dbReference type="ARBA" id="ARBA00023274"/>
    </source>
</evidence>
<dbReference type="HAMAP" id="MF_00499">
    <property type="entry name" value="Ribosomal_eL13"/>
    <property type="match status" value="1"/>
</dbReference>
<dbReference type="Proteomes" id="UP000467840">
    <property type="component" value="Chromosome 7"/>
</dbReference>
<reference evidence="6 7" key="1">
    <citation type="journal article" date="2020" name="Mol. Plant">
        <title>The Chromosome-Based Rubber Tree Genome Provides New Insights into Spurge Genome Evolution and Rubber Biosynthesis.</title>
        <authorList>
            <person name="Liu J."/>
            <person name="Shi C."/>
            <person name="Shi C.C."/>
            <person name="Li W."/>
            <person name="Zhang Q.J."/>
            <person name="Zhang Y."/>
            <person name="Li K."/>
            <person name="Lu H.F."/>
            <person name="Shi C."/>
            <person name="Zhu S.T."/>
            <person name="Xiao Z.Y."/>
            <person name="Nan H."/>
            <person name="Yue Y."/>
            <person name="Zhu X.G."/>
            <person name="Wu Y."/>
            <person name="Hong X.N."/>
            <person name="Fan G.Y."/>
            <person name="Tong Y."/>
            <person name="Zhang D."/>
            <person name="Mao C.L."/>
            <person name="Liu Y.L."/>
            <person name="Hao S.J."/>
            <person name="Liu W.Q."/>
            <person name="Lv M.Q."/>
            <person name="Zhang H.B."/>
            <person name="Liu Y."/>
            <person name="Hu-Tang G.R."/>
            <person name="Wang J.P."/>
            <person name="Wang J.H."/>
            <person name="Sun Y.H."/>
            <person name="Ni S.B."/>
            <person name="Chen W.B."/>
            <person name="Zhang X.C."/>
            <person name="Jiao Y.N."/>
            <person name="Eichler E.E."/>
            <person name="Li G.H."/>
            <person name="Liu X."/>
            <person name="Gao L.Z."/>
        </authorList>
    </citation>
    <scope>NUCLEOTIDE SEQUENCE [LARGE SCALE GENOMIC DNA]</scope>
    <source>
        <strain evidence="7">cv. GT1</strain>
        <tissue evidence="6">Leaf</tissue>
    </source>
</reference>
<protein>
    <recommendedName>
        <fullName evidence="4">60S ribosomal protein L13</fullName>
    </recommendedName>
</protein>
<feature type="compositionally biased region" description="Basic and acidic residues" evidence="5">
    <location>
        <begin position="9"/>
        <end position="23"/>
    </location>
</feature>
<dbReference type="EMBL" id="JAAGAX010000013">
    <property type="protein sequence ID" value="KAF2293783.1"/>
    <property type="molecule type" value="Genomic_DNA"/>
</dbReference>
<keyword evidence="2 4" id="KW-0689">Ribosomal protein</keyword>
<keyword evidence="7" id="KW-1185">Reference proteome</keyword>
<dbReference type="PROSITE" id="PS01104">
    <property type="entry name" value="RIBOSOMAL_L13E"/>
    <property type="match status" value="1"/>
</dbReference>
<dbReference type="GO" id="GO:0022625">
    <property type="term" value="C:cytosolic large ribosomal subunit"/>
    <property type="evidence" value="ECO:0007669"/>
    <property type="project" value="TreeGrafter"/>
</dbReference>
<dbReference type="AlphaFoldDB" id="A0A6A6L0S7"/>
<evidence type="ECO:0000313" key="7">
    <source>
        <dbReference type="Proteomes" id="UP000467840"/>
    </source>
</evidence>
<comment type="similarity">
    <text evidence="1 4">Belongs to the eukaryotic ribosomal protein eL13 family.</text>
</comment>
<name>A0A6A6L0S7_HEVBR</name>
<evidence type="ECO:0000256" key="4">
    <source>
        <dbReference type="RuleBase" id="RU000572"/>
    </source>
</evidence>
<feature type="region of interest" description="Disordered" evidence="5">
    <location>
        <begin position="237"/>
        <end position="256"/>
    </location>
</feature>
<comment type="caution">
    <text evidence="6">The sequence shown here is derived from an EMBL/GenBank/DDBJ whole genome shotgun (WGS) entry which is preliminary data.</text>
</comment>
<dbReference type="InterPro" id="IPR001380">
    <property type="entry name" value="Ribosomal_eL13"/>
</dbReference>
<evidence type="ECO:0000256" key="2">
    <source>
        <dbReference type="ARBA" id="ARBA00022980"/>
    </source>
</evidence>
<accession>A0A6A6L0S7</accession>
<proteinExistence type="inferred from homology"/>
<evidence type="ECO:0000256" key="1">
    <source>
        <dbReference type="ARBA" id="ARBA00005640"/>
    </source>
</evidence>
<dbReference type="GO" id="GO:0006412">
    <property type="term" value="P:translation"/>
    <property type="evidence" value="ECO:0007669"/>
    <property type="project" value="InterPro"/>
</dbReference>
<dbReference type="InterPro" id="IPR018256">
    <property type="entry name" value="Ribosomal_eL13_CS"/>
</dbReference>
<gene>
    <name evidence="6" type="ORF">GH714_004727</name>
</gene>
<sequence length="256" mass="28529">MGVVPPSPPDDRSKKKVKFRNENSESSGGNEESGKITGDSHVSFKDKLMAVRVETAFEEIGMDDDPRCVEVAMQILEKLVAEADLARQKKAVKIFPRPTAGPLRPIVHGQTLKYNMKLRAGRGFSLEELKAAGIPKKLAPTIGIAVDHRRKNRSLEGLQANVQRLKTYKAKLVVFPRRAGKFKAGDSAPEELATTTQVQGQFLPIVRVKPSVELVKVTEEMKSFKAYDKLRVERMNKRHAGARMKKAAEAEKEEKK</sequence>
<evidence type="ECO:0000256" key="5">
    <source>
        <dbReference type="SAM" id="MobiDB-lite"/>
    </source>
</evidence>
<dbReference type="Gene3D" id="1.20.5.110">
    <property type="match status" value="1"/>
</dbReference>
<feature type="region of interest" description="Disordered" evidence="5">
    <location>
        <begin position="1"/>
        <end position="39"/>
    </location>
</feature>
<keyword evidence="3 4" id="KW-0687">Ribonucleoprotein</keyword>